<dbReference type="InterPro" id="IPR009056">
    <property type="entry name" value="Cyt_c-like_dom"/>
</dbReference>
<keyword evidence="3 4" id="KW-0408">Iron</keyword>
<keyword evidence="5" id="KW-0472">Membrane</keyword>
<dbReference type="SUPFAM" id="SSF46626">
    <property type="entry name" value="Cytochrome c"/>
    <property type="match status" value="1"/>
</dbReference>
<evidence type="ECO:0000256" key="4">
    <source>
        <dbReference type="PROSITE-ProRule" id="PRU00433"/>
    </source>
</evidence>
<keyword evidence="5" id="KW-0812">Transmembrane</keyword>
<dbReference type="PROSITE" id="PS51007">
    <property type="entry name" value="CYTC"/>
    <property type="match status" value="1"/>
</dbReference>
<accession>A0ABM8QIP0</accession>
<dbReference type="EMBL" id="CAJNBJ010000001">
    <property type="protein sequence ID" value="CAE6699036.1"/>
    <property type="molecule type" value="Genomic_DNA"/>
</dbReference>
<keyword evidence="5" id="KW-1133">Transmembrane helix</keyword>
<proteinExistence type="predicted"/>
<evidence type="ECO:0000259" key="6">
    <source>
        <dbReference type="PROSITE" id="PS51007"/>
    </source>
</evidence>
<protein>
    <submittedName>
        <fullName evidence="7">Cytochrome C</fullName>
    </submittedName>
</protein>
<evidence type="ECO:0000313" key="8">
    <source>
        <dbReference type="Proteomes" id="UP000675880"/>
    </source>
</evidence>
<reference evidence="7 8" key="1">
    <citation type="submission" date="2021-02" db="EMBL/GenBank/DDBJ databases">
        <authorList>
            <person name="Han P."/>
        </authorList>
    </citation>
    <scope>NUCLEOTIDE SEQUENCE [LARGE SCALE GENOMIC DNA]</scope>
    <source>
        <strain evidence="7">Candidatus Nitrospira sp. ZN2</strain>
    </source>
</reference>
<dbReference type="Gene3D" id="1.10.760.10">
    <property type="entry name" value="Cytochrome c-like domain"/>
    <property type="match status" value="1"/>
</dbReference>
<evidence type="ECO:0000256" key="3">
    <source>
        <dbReference type="ARBA" id="ARBA00023004"/>
    </source>
</evidence>
<dbReference type="InterPro" id="IPR036909">
    <property type="entry name" value="Cyt_c-like_dom_sf"/>
</dbReference>
<gene>
    <name evidence="7" type="ORF">NSPZN2_10624</name>
</gene>
<organism evidence="7 8">
    <name type="scientific">Nitrospira defluvii</name>
    <dbReference type="NCBI Taxonomy" id="330214"/>
    <lineage>
        <taxon>Bacteria</taxon>
        <taxon>Pseudomonadati</taxon>
        <taxon>Nitrospirota</taxon>
        <taxon>Nitrospiria</taxon>
        <taxon>Nitrospirales</taxon>
        <taxon>Nitrospiraceae</taxon>
        <taxon>Nitrospira</taxon>
    </lineage>
</organism>
<keyword evidence="1 4" id="KW-0349">Heme</keyword>
<sequence length="214" mass="23778">MVALWGVLRMKKICVLLMLGFLATLGLLGWFGYQSYTTGFSAKAEPNELEVLIARQVRQLAIPYENRRLRNPLPLTQELLKDARAHFADHCASCHANNGSGDTVIGKNVYPKSPDLRLPDTQTMSDGELFFIIQNGIRFTAMPGWGTGDPAKDRGSWELVHFIRHLPSITEEELQEMATLNPKTKKELQEESMIDQFLGGDDAAASGATGAHRH</sequence>
<dbReference type="Pfam" id="PF13442">
    <property type="entry name" value="Cytochrome_CBB3"/>
    <property type="match status" value="1"/>
</dbReference>
<keyword evidence="2 4" id="KW-0479">Metal-binding</keyword>
<name>A0ABM8QIP0_9BACT</name>
<evidence type="ECO:0000313" key="7">
    <source>
        <dbReference type="EMBL" id="CAE6699036.1"/>
    </source>
</evidence>
<dbReference type="Proteomes" id="UP000675880">
    <property type="component" value="Unassembled WGS sequence"/>
</dbReference>
<evidence type="ECO:0000256" key="2">
    <source>
        <dbReference type="ARBA" id="ARBA00022723"/>
    </source>
</evidence>
<feature type="domain" description="Cytochrome c" evidence="6">
    <location>
        <begin position="78"/>
        <end position="185"/>
    </location>
</feature>
<comment type="caution">
    <text evidence="7">The sequence shown here is derived from an EMBL/GenBank/DDBJ whole genome shotgun (WGS) entry which is preliminary data.</text>
</comment>
<keyword evidence="8" id="KW-1185">Reference proteome</keyword>
<evidence type="ECO:0000256" key="1">
    <source>
        <dbReference type="ARBA" id="ARBA00022617"/>
    </source>
</evidence>
<evidence type="ECO:0000256" key="5">
    <source>
        <dbReference type="SAM" id="Phobius"/>
    </source>
</evidence>
<feature type="transmembrane region" description="Helical" evidence="5">
    <location>
        <begin position="12"/>
        <end position="33"/>
    </location>
</feature>